<keyword evidence="2" id="KW-0472">Membrane</keyword>
<accession>A0ABR0QGQ9</accession>
<evidence type="ECO:0000313" key="5">
    <source>
        <dbReference type="Proteomes" id="UP001358586"/>
    </source>
</evidence>
<comment type="caution">
    <text evidence="4">The sequence shown here is derived from an EMBL/GenBank/DDBJ whole genome shotgun (WGS) entry which is preliminary data.</text>
</comment>
<evidence type="ECO:0000256" key="1">
    <source>
        <dbReference type="SAM" id="MobiDB-lite"/>
    </source>
</evidence>
<feature type="domain" description="Integrator complex subunit 3 N-terminal" evidence="3">
    <location>
        <begin position="44"/>
        <end position="146"/>
    </location>
</feature>
<organism evidence="4 5">
    <name type="scientific">Gossypium arboreum</name>
    <name type="common">Tree cotton</name>
    <name type="synonym">Gossypium nanking</name>
    <dbReference type="NCBI Taxonomy" id="29729"/>
    <lineage>
        <taxon>Eukaryota</taxon>
        <taxon>Viridiplantae</taxon>
        <taxon>Streptophyta</taxon>
        <taxon>Embryophyta</taxon>
        <taxon>Tracheophyta</taxon>
        <taxon>Spermatophyta</taxon>
        <taxon>Magnoliopsida</taxon>
        <taxon>eudicotyledons</taxon>
        <taxon>Gunneridae</taxon>
        <taxon>Pentapetalae</taxon>
        <taxon>rosids</taxon>
        <taxon>malvids</taxon>
        <taxon>Malvales</taxon>
        <taxon>Malvaceae</taxon>
        <taxon>Malvoideae</taxon>
        <taxon>Gossypium</taxon>
    </lineage>
</organism>
<dbReference type="InterPro" id="IPR019333">
    <property type="entry name" value="INTS3_N"/>
</dbReference>
<keyword evidence="2" id="KW-1133">Transmembrane helix</keyword>
<dbReference type="PANTHER" id="PTHR13587">
    <property type="entry name" value="INTEGRATOR COMPLEX SUBUNIT 3"/>
    <property type="match status" value="1"/>
</dbReference>
<evidence type="ECO:0000313" key="4">
    <source>
        <dbReference type="EMBL" id="KAK5838158.1"/>
    </source>
</evidence>
<sequence length="319" mass="37060">MASQLIRVLSYEARNQLELSLRQAFDLLQSKLRPPFSLTIPDPQEYTLLNQAILYGVLIEPYFAKIHIKHLHAIVIDGYKLFLSLLVGIVNELYGKLVDSVKEQLIWVTKEMIDVSATGIDSLLVCLMRQIVGGDFCDGNLWLCFKWNSWHHFHCDIDEKTIKSTDHLITREEHSEDFFSLPSTMRLEWVRRFLAVGIRNRVIQKLLKMSILWEKSETWRWLVRRTRDSKPFFLAFATLCGVVLGVIGYGVMQLTNSRNPQLEARLRENARPESLRKEDTNDRYVAALRGETLTRTPYQRIQPVPKQNAEKKSSNNEKA</sequence>
<gene>
    <name evidence="4" type="ORF">PVK06_006885</name>
</gene>
<protein>
    <recommendedName>
        <fullName evidence="3">Integrator complex subunit 3 N-terminal domain-containing protein</fullName>
    </recommendedName>
</protein>
<name>A0ABR0QGQ9_GOSAR</name>
<dbReference type="Proteomes" id="UP001358586">
    <property type="component" value="Chromosome 3"/>
</dbReference>
<proteinExistence type="predicted"/>
<feature type="compositionally biased region" description="Basic and acidic residues" evidence="1">
    <location>
        <begin position="308"/>
        <end position="319"/>
    </location>
</feature>
<reference evidence="4 5" key="1">
    <citation type="submission" date="2023-03" db="EMBL/GenBank/DDBJ databases">
        <title>WGS of Gossypium arboreum.</title>
        <authorList>
            <person name="Yu D."/>
        </authorList>
    </citation>
    <scope>NUCLEOTIDE SEQUENCE [LARGE SCALE GENOMIC DNA]</scope>
    <source>
        <tissue evidence="4">Leaf</tissue>
    </source>
</reference>
<dbReference type="Pfam" id="PF10189">
    <property type="entry name" value="Ints3_N"/>
    <property type="match status" value="1"/>
</dbReference>
<evidence type="ECO:0000259" key="3">
    <source>
        <dbReference type="Pfam" id="PF10189"/>
    </source>
</evidence>
<dbReference type="EMBL" id="JARKNE010000003">
    <property type="protein sequence ID" value="KAK5838158.1"/>
    <property type="molecule type" value="Genomic_DNA"/>
</dbReference>
<keyword evidence="2" id="KW-0812">Transmembrane</keyword>
<feature type="region of interest" description="Disordered" evidence="1">
    <location>
        <begin position="296"/>
        <end position="319"/>
    </location>
</feature>
<feature type="transmembrane region" description="Helical" evidence="2">
    <location>
        <begin position="232"/>
        <end position="252"/>
    </location>
</feature>
<dbReference type="PANTHER" id="PTHR13587:SF7">
    <property type="entry name" value="INTEGRATOR COMPLEX SUBUNIT 3"/>
    <property type="match status" value="1"/>
</dbReference>
<evidence type="ECO:0000256" key="2">
    <source>
        <dbReference type="SAM" id="Phobius"/>
    </source>
</evidence>
<dbReference type="InterPro" id="IPR045334">
    <property type="entry name" value="INTS3"/>
</dbReference>
<keyword evidence="5" id="KW-1185">Reference proteome</keyword>